<keyword evidence="5" id="KW-0676">Redox-active center</keyword>
<sequence>MQKWDLAIIGGGPAGLNAALYASRANLKVIFIEKGAPGGKLSSTSKIENWIGTETIEGWKLAMQFFEHSKNYGATYKYGEVVNIQKNGEYDFETELSTGEKILSKTVLIATGMQNKVPWFINNLEKYMHAGISFCAICDGPLYKGYPTLVLGGGNSAVEESVYLSSVASELHIVIKDQEFTAESKIVNDLLKLPNIHIYRESQIRELGGETQLEWAIIVDKNGNEKKIEIASFFPYIGMEPKAEFARNLGVLNAKGLIETDEDMQTKIPGVFAAGDIRKKDIRQIVTAASDGSIAAKKITDIINALN</sequence>
<dbReference type="EMBL" id="LR215031">
    <property type="protein sequence ID" value="VEU72583.1"/>
    <property type="molecule type" value="Genomic_DNA"/>
</dbReference>
<evidence type="ECO:0000256" key="3">
    <source>
        <dbReference type="ARBA" id="ARBA00023002"/>
    </source>
</evidence>
<organism evidence="7 8">
    <name type="scientific">Mycoplasmopsis gallopavonis</name>
    <dbReference type="NCBI Taxonomy" id="76629"/>
    <lineage>
        <taxon>Bacteria</taxon>
        <taxon>Bacillati</taxon>
        <taxon>Mycoplasmatota</taxon>
        <taxon>Mycoplasmoidales</taxon>
        <taxon>Metamycoplasmataceae</taxon>
        <taxon>Mycoplasmopsis</taxon>
    </lineage>
</organism>
<dbReference type="EC" id="1.8.1.9" evidence="7"/>
<accession>A0A449AYH8</accession>
<dbReference type="PROSITE" id="PS00573">
    <property type="entry name" value="PYRIDINE_REDOX_2"/>
    <property type="match status" value="1"/>
</dbReference>
<dbReference type="GO" id="GO:0004791">
    <property type="term" value="F:thioredoxin-disulfide reductase (NADPH) activity"/>
    <property type="evidence" value="ECO:0007669"/>
    <property type="project" value="UniProtKB-EC"/>
</dbReference>
<evidence type="ECO:0000256" key="2">
    <source>
        <dbReference type="ARBA" id="ARBA00022827"/>
    </source>
</evidence>
<keyword evidence="8" id="KW-1185">Reference proteome</keyword>
<dbReference type="SUPFAM" id="SSF51905">
    <property type="entry name" value="FAD/NAD(P)-binding domain"/>
    <property type="match status" value="1"/>
</dbReference>
<dbReference type="PRINTS" id="PR00368">
    <property type="entry name" value="FADPNR"/>
</dbReference>
<keyword evidence="3 7" id="KW-0560">Oxidoreductase</keyword>
<dbReference type="OrthoDB" id="9806179at2"/>
<keyword evidence="1" id="KW-0285">Flavoprotein</keyword>
<name>A0A449AYH8_9BACT</name>
<dbReference type="InterPro" id="IPR008255">
    <property type="entry name" value="Pyr_nucl-diS_OxRdtase_2_AS"/>
</dbReference>
<keyword evidence="2" id="KW-0274">FAD</keyword>
<dbReference type="Proteomes" id="UP000289862">
    <property type="component" value="Chromosome"/>
</dbReference>
<evidence type="ECO:0000313" key="8">
    <source>
        <dbReference type="Proteomes" id="UP000289862"/>
    </source>
</evidence>
<dbReference type="InterPro" id="IPR050097">
    <property type="entry name" value="Ferredoxin-NADP_redctase_2"/>
</dbReference>
<evidence type="ECO:0000256" key="1">
    <source>
        <dbReference type="ARBA" id="ARBA00022630"/>
    </source>
</evidence>
<dbReference type="RefSeq" id="WP_119572347.1">
    <property type="nucleotide sequence ID" value="NZ_LR215031.1"/>
</dbReference>
<gene>
    <name evidence="7" type="primary">trxB_1</name>
    <name evidence="7" type="ORF">NCTC10186_00047</name>
</gene>
<dbReference type="PRINTS" id="PR00469">
    <property type="entry name" value="PNDRDTASEII"/>
</dbReference>
<dbReference type="AlphaFoldDB" id="A0A449AYH8"/>
<dbReference type="InterPro" id="IPR023753">
    <property type="entry name" value="FAD/NAD-binding_dom"/>
</dbReference>
<dbReference type="PANTHER" id="PTHR48105">
    <property type="entry name" value="THIOREDOXIN REDUCTASE 1-RELATED-RELATED"/>
    <property type="match status" value="1"/>
</dbReference>
<evidence type="ECO:0000256" key="4">
    <source>
        <dbReference type="ARBA" id="ARBA00023157"/>
    </source>
</evidence>
<proteinExistence type="predicted"/>
<feature type="domain" description="FAD/NAD(P)-binding" evidence="6">
    <location>
        <begin position="5"/>
        <end position="292"/>
    </location>
</feature>
<dbReference type="InterPro" id="IPR036188">
    <property type="entry name" value="FAD/NAD-bd_sf"/>
</dbReference>
<keyword evidence="4" id="KW-1015">Disulfide bond</keyword>
<protein>
    <submittedName>
        <fullName evidence="7">Thioredoxin reductase</fullName>
        <ecNumber evidence="7">1.8.1.9</ecNumber>
    </submittedName>
</protein>
<dbReference type="Gene3D" id="3.50.50.60">
    <property type="entry name" value="FAD/NAD(P)-binding domain"/>
    <property type="match status" value="2"/>
</dbReference>
<evidence type="ECO:0000313" key="7">
    <source>
        <dbReference type="EMBL" id="VEU72583.1"/>
    </source>
</evidence>
<dbReference type="Pfam" id="PF07992">
    <property type="entry name" value="Pyr_redox_2"/>
    <property type="match status" value="1"/>
</dbReference>
<evidence type="ECO:0000259" key="6">
    <source>
        <dbReference type="Pfam" id="PF07992"/>
    </source>
</evidence>
<dbReference type="KEGG" id="mgal:NCTC10186_00047"/>
<evidence type="ECO:0000256" key="5">
    <source>
        <dbReference type="ARBA" id="ARBA00023284"/>
    </source>
</evidence>
<reference evidence="7 8" key="1">
    <citation type="submission" date="2019-01" db="EMBL/GenBank/DDBJ databases">
        <authorList>
            <consortium name="Pathogen Informatics"/>
        </authorList>
    </citation>
    <scope>NUCLEOTIDE SEQUENCE [LARGE SCALE GENOMIC DNA]</scope>
    <source>
        <strain evidence="7 8">NCTC10186</strain>
    </source>
</reference>